<evidence type="ECO:0000313" key="4">
    <source>
        <dbReference type="EMBL" id="KAF5175656.1"/>
    </source>
</evidence>
<dbReference type="GO" id="GO:0009793">
    <property type="term" value="P:embryo development ending in seed dormancy"/>
    <property type="evidence" value="ECO:0007669"/>
    <property type="project" value="InterPro"/>
</dbReference>
<name>A0A7J6USX3_THATH</name>
<dbReference type="AlphaFoldDB" id="A0A7J6USX3"/>
<feature type="coiled-coil region" evidence="2">
    <location>
        <begin position="22"/>
        <end position="51"/>
    </location>
</feature>
<evidence type="ECO:0000256" key="1">
    <source>
        <dbReference type="ARBA" id="ARBA00010975"/>
    </source>
</evidence>
<dbReference type="OrthoDB" id="1935860at2759"/>
<accession>A0A7J6USX3</accession>
<dbReference type="PANTHER" id="PTHR33493">
    <property type="entry name" value="LATE EMBRYOGENESIS ABUNDANT PROTEIN 6-RELATED"/>
    <property type="match status" value="1"/>
</dbReference>
<evidence type="ECO:0000256" key="2">
    <source>
        <dbReference type="SAM" id="Coils"/>
    </source>
</evidence>
<evidence type="ECO:0008006" key="6">
    <source>
        <dbReference type="Google" id="ProtNLM"/>
    </source>
</evidence>
<keyword evidence="2" id="KW-0175">Coiled coil</keyword>
<feature type="region of interest" description="Disordered" evidence="3">
    <location>
        <begin position="85"/>
        <end position="128"/>
    </location>
</feature>
<dbReference type="InterPro" id="IPR005513">
    <property type="entry name" value="LEA_1"/>
</dbReference>
<reference evidence="4 5" key="1">
    <citation type="submission" date="2020-06" db="EMBL/GenBank/DDBJ databases">
        <title>Transcriptomic and genomic resources for Thalictrum thalictroides and T. hernandezii: Facilitating candidate gene discovery in an emerging model plant lineage.</title>
        <authorList>
            <person name="Arias T."/>
            <person name="Riano-Pachon D.M."/>
            <person name="Di Stilio V.S."/>
        </authorList>
    </citation>
    <scope>NUCLEOTIDE SEQUENCE [LARGE SCALE GENOMIC DNA]</scope>
    <source>
        <strain evidence="5">cv. WT478/WT964</strain>
        <tissue evidence="4">Leaves</tissue>
    </source>
</reference>
<gene>
    <name evidence="4" type="ORF">FRX31_034758</name>
</gene>
<comment type="caution">
    <text evidence="4">The sequence shown here is derived from an EMBL/GenBank/DDBJ whole genome shotgun (WGS) entry which is preliminary data.</text>
</comment>
<comment type="similarity">
    <text evidence="1">Belongs to the LEA type 1 family.</text>
</comment>
<dbReference type="Proteomes" id="UP000554482">
    <property type="component" value="Unassembled WGS sequence"/>
</dbReference>
<organism evidence="4 5">
    <name type="scientific">Thalictrum thalictroides</name>
    <name type="common">Rue-anemone</name>
    <name type="synonym">Anemone thalictroides</name>
    <dbReference type="NCBI Taxonomy" id="46969"/>
    <lineage>
        <taxon>Eukaryota</taxon>
        <taxon>Viridiplantae</taxon>
        <taxon>Streptophyta</taxon>
        <taxon>Embryophyta</taxon>
        <taxon>Tracheophyta</taxon>
        <taxon>Spermatophyta</taxon>
        <taxon>Magnoliopsida</taxon>
        <taxon>Ranunculales</taxon>
        <taxon>Ranunculaceae</taxon>
        <taxon>Thalictroideae</taxon>
        <taxon>Thalictrum</taxon>
    </lineage>
</organism>
<keyword evidence="5" id="KW-1185">Reference proteome</keyword>
<dbReference type="Pfam" id="PF03760">
    <property type="entry name" value="LEA_1"/>
    <property type="match status" value="1"/>
</dbReference>
<sequence length="128" mass="14105">MQAVRDKLSEIATMKHVKADARAEEKAEKEIAKTRMEVAKEVRKAKEAEAEMDLHVAKAGEKVQRQIEKHMTDLQHDPLVAIANDHHGHSSENIGHSNIAGETDHGTVPTSTAGMTDPRISPTSNKHM</sequence>
<evidence type="ECO:0000313" key="5">
    <source>
        <dbReference type="Proteomes" id="UP000554482"/>
    </source>
</evidence>
<protein>
    <recommendedName>
        <fullName evidence="6">Late embryogenesis abundant protein</fullName>
    </recommendedName>
</protein>
<evidence type="ECO:0000256" key="3">
    <source>
        <dbReference type="SAM" id="MobiDB-lite"/>
    </source>
</evidence>
<dbReference type="EMBL" id="JABWDY010043757">
    <property type="protein sequence ID" value="KAF5175656.1"/>
    <property type="molecule type" value="Genomic_DNA"/>
</dbReference>
<proteinExistence type="inferred from homology"/>
<dbReference type="PANTHER" id="PTHR33493:SF3">
    <property type="entry name" value="LATE EMBRYOGENESIS ABUNDANT PROTEIN, LEA_1 SUBGROUP"/>
    <property type="match status" value="1"/>
</dbReference>